<evidence type="ECO:0000256" key="1">
    <source>
        <dbReference type="SAM" id="MobiDB-lite"/>
    </source>
</evidence>
<dbReference type="OrthoDB" id="2959108at2759"/>
<dbReference type="HOGENOM" id="CLU_959855_0_0_1"/>
<accession>N1PC57</accession>
<feature type="compositionally biased region" description="Basic and acidic residues" evidence="1">
    <location>
        <begin position="239"/>
        <end position="248"/>
    </location>
</feature>
<feature type="region of interest" description="Disordered" evidence="1">
    <location>
        <begin position="206"/>
        <end position="275"/>
    </location>
</feature>
<evidence type="ECO:0000313" key="2">
    <source>
        <dbReference type="EMBL" id="EME39752.1"/>
    </source>
</evidence>
<dbReference type="STRING" id="675120.N1PC57"/>
<reference evidence="2 3" key="2">
    <citation type="journal article" date="2012" name="PLoS Pathog.">
        <title>Diverse lifestyles and strategies of plant pathogenesis encoded in the genomes of eighteen Dothideomycetes fungi.</title>
        <authorList>
            <person name="Ohm R.A."/>
            <person name="Feau N."/>
            <person name="Henrissat B."/>
            <person name="Schoch C.L."/>
            <person name="Horwitz B.A."/>
            <person name="Barry K.W."/>
            <person name="Condon B.J."/>
            <person name="Copeland A.C."/>
            <person name="Dhillon B."/>
            <person name="Glaser F."/>
            <person name="Hesse C.N."/>
            <person name="Kosti I."/>
            <person name="LaButti K."/>
            <person name="Lindquist E.A."/>
            <person name="Lucas S."/>
            <person name="Salamov A.A."/>
            <person name="Bradshaw R.E."/>
            <person name="Ciuffetti L."/>
            <person name="Hamelin R.C."/>
            <person name="Kema G.H.J."/>
            <person name="Lawrence C."/>
            <person name="Scott J.A."/>
            <person name="Spatafora J.W."/>
            <person name="Turgeon B.G."/>
            <person name="de Wit P.J.G.M."/>
            <person name="Zhong S."/>
            <person name="Goodwin S.B."/>
            <person name="Grigoriev I.V."/>
        </authorList>
    </citation>
    <scope>NUCLEOTIDE SEQUENCE [LARGE SCALE GENOMIC DNA]</scope>
    <source>
        <strain evidence="3">NZE10 / CBS 128990</strain>
    </source>
</reference>
<protein>
    <submittedName>
        <fullName evidence="2">Uncharacterized protein</fullName>
    </submittedName>
</protein>
<name>N1PC57_DOTSN</name>
<keyword evidence="3" id="KW-1185">Reference proteome</keyword>
<reference evidence="3" key="1">
    <citation type="journal article" date="2012" name="PLoS Genet.">
        <title>The genomes of the fungal plant pathogens Cladosporium fulvum and Dothistroma septosporum reveal adaptation to different hosts and lifestyles but also signatures of common ancestry.</title>
        <authorList>
            <person name="de Wit P.J.G.M."/>
            <person name="van der Burgt A."/>
            <person name="Oekmen B."/>
            <person name="Stergiopoulos I."/>
            <person name="Abd-Elsalam K.A."/>
            <person name="Aerts A.L."/>
            <person name="Bahkali A.H."/>
            <person name="Beenen H.G."/>
            <person name="Chettri P."/>
            <person name="Cox M.P."/>
            <person name="Datema E."/>
            <person name="de Vries R.P."/>
            <person name="Dhillon B."/>
            <person name="Ganley A.R."/>
            <person name="Griffiths S.A."/>
            <person name="Guo Y."/>
            <person name="Hamelin R.C."/>
            <person name="Henrissat B."/>
            <person name="Kabir M.S."/>
            <person name="Jashni M.K."/>
            <person name="Kema G."/>
            <person name="Klaubauf S."/>
            <person name="Lapidus A."/>
            <person name="Levasseur A."/>
            <person name="Lindquist E."/>
            <person name="Mehrabi R."/>
            <person name="Ohm R.A."/>
            <person name="Owen T.J."/>
            <person name="Salamov A."/>
            <person name="Schwelm A."/>
            <person name="Schijlen E."/>
            <person name="Sun H."/>
            <person name="van den Burg H.A."/>
            <person name="van Ham R.C.H.J."/>
            <person name="Zhang S."/>
            <person name="Goodwin S.B."/>
            <person name="Grigoriev I.V."/>
            <person name="Collemare J."/>
            <person name="Bradshaw R.E."/>
        </authorList>
    </citation>
    <scope>NUCLEOTIDE SEQUENCE [LARGE SCALE GENOMIC DNA]</scope>
    <source>
        <strain evidence="3">NZE10 / CBS 128990</strain>
    </source>
</reference>
<evidence type="ECO:0000313" key="3">
    <source>
        <dbReference type="Proteomes" id="UP000016933"/>
    </source>
</evidence>
<dbReference type="EMBL" id="KB446544">
    <property type="protein sequence ID" value="EME39752.1"/>
    <property type="molecule type" value="Genomic_DNA"/>
</dbReference>
<dbReference type="AlphaFoldDB" id="N1PC57"/>
<sequence>MLHGIARADVKDEIRKGMLDGWRKSQREAFIGQVGDVSKAISANVPVSWPSAEVLRLYVQPKTSDIPTLEPLRATIWDFRDIDAKKLRNFTARMFAWKGRQRAKQFLCRLTPALVARDLMTAGSRGEDIGSRLVRVTYKQQRKDTSTELPPVKVKYMPLGFAPINYHGEPILEGYAWRSGEGNKKDPGEPYEEEYPEYLVRFGAPSSLPVPPAGRGRAKGKRRAEEDTNAAPVRKSKSAKREPLREATDVQTCGSTGVHDGRQTTSSSGFKMPKSLDLSFLGKEDVVDSI</sequence>
<organism evidence="2 3">
    <name type="scientific">Dothistroma septosporum (strain NZE10 / CBS 128990)</name>
    <name type="common">Red band needle blight fungus</name>
    <name type="synonym">Mycosphaerella pini</name>
    <dbReference type="NCBI Taxonomy" id="675120"/>
    <lineage>
        <taxon>Eukaryota</taxon>
        <taxon>Fungi</taxon>
        <taxon>Dikarya</taxon>
        <taxon>Ascomycota</taxon>
        <taxon>Pezizomycotina</taxon>
        <taxon>Dothideomycetes</taxon>
        <taxon>Dothideomycetidae</taxon>
        <taxon>Mycosphaerellales</taxon>
        <taxon>Mycosphaerellaceae</taxon>
        <taxon>Dothistroma</taxon>
    </lineage>
</organism>
<gene>
    <name evidence="2" type="ORF">DOTSEDRAFT_74602</name>
</gene>
<proteinExistence type="predicted"/>
<dbReference type="Proteomes" id="UP000016933">
    <property type="component" value="Unassembled WGS sequence"/>
</dbReference>